<proteinExistence type="predicted"/>
<gene>
    <name evidence="1" type="ORF">A176_004465</name>
</gene>
<dbReference type="Proteomes" id="UP000009026">
    <property type="component" value="Chromosome"/>
</dbReference>
<dbReference type="EMBL" id="CP012109">
    <property type="protein sequence ID" value="AKQ67553.1"/>
    <property type="molecule type" value="Genomic_DNA"/>
</dbReference>
<name>A0A0H4X131_9BACT</name>
<organism evidence="1 2">
    <name type="scientific">Pseudomyxococcus hansupus</name>
    <dbReference type="NCBI Taxonomy" id="1297742"/>
    <lineage>
        <taxon>Bacteria</taxon>
        <taxon>Pseudomonadati</taxon>
        <taxon>Myxococcota</taxon>
        <taxon>Myxococcia</taxon>
        <taxon>Myxococcales</taxon>
        <taxon>Cystobacterineae</taxon>
        <taxon>Myxococcaceae</taxon>
        <taxon>Pseudomyxococcus</taxon>
    </lineage>
</organism>
<dbReference type="eggNOG" id="ENOG5030SQT">
    <property type="taxonomic scope" value="Bacteria"/>
</dbReference>
<protein>
    <submittedName>
        <fullName evidence="1">Uncharacterized protein</fullName>
    </submittedName>
</protein>
<dbReference type="AlphaFoldDB" id="A0A0H4X131"/>
<dbReference type="KEGG" id="mym:A176_004465"/>
<reference evidence="1 2" key="1">
    <citation type="journal article" date="2016" name="PLoS ONE">
        <title>Complete Genome Sequence and Comparative Genomics of a Novel Myxobacterium Myxococcus hansupus.</title>
        <authorList>
            <person name="Sharma G."/>
            <person name="Narwani T."/>
            <person name="Subramanian S."/>
        </authorList>
    </citation>
    <scope>NUCLEOTIDE SEQUENCE [LARGE SCALE GENOMIC DNA]</scope>
    <source>
        <strain evidence="2">mixupus</strain>
    </source>
</reference>
<evidence type="ECO:0000313" key="1">
    <source>
        <dbReference type="EMBL" id="AKQ67553.1"/>
    </source>
</evidence>
<keyword evidence="2" id="KW-1185">Reference proteome</keyword>
<dbReference type="STRING" id="1297742.A176_004465"/>
<dbReference type="RefSeq" id="WP_002639075.1">
    <property type="nucleotide sequence ID" value="NZ_CP012109.1"/>
</dbReference>
<sequence length="211" mass="23409">MSADRDIDEWMATRGITLPEVRVRARAVLEAAGLTRAGKQRMSEPKLLKAADLLTERFFPVCAEAACLKVAQASGREPLRVEPRLHCERCGGSANRRAETAFVESCQRYGVRRVVVVGGSPAVREELEAKLGHQIDLRMVDGTERRTADRARSDLDWADLVLVWGATELHHKVSGHYTHGGPAYSRKVVHVVKRGVAALLEEGITHLERTR</sequence>
<dbReference type="PATRIC" id="fig|1297742.4.peg.4507"/>
<evidence type="ECO:0000313" key="2">
    <source>
        <dbReference type="Proteomes" id="UP000009026"/>
    </source>
</evidence>
<accession>A0A0H4X131</accession>
<dbReference type="OrthoDB" id="5380741at2"/>